<dbReference type="CDD" id="cd02968">
    <property type="entry name" value="SCO"/>
    <property type="match status" value="1"/>
</dbReference>
<dbReference type="Gene3D" id="3.40.30.10">
    <property type="entry name" value="Glutaredoxin"/>
    <property type="match status" value="1"/>
</dbReference>
<evidence type="ECO:0000313" key="3">
    <source>
        <dbReference type="Proteomes" id="UP001589733"/>
    </source>
</evidence>
<organism evidence="2 3">
    <name type="scientific">Deinococcus oregonensis</name>
    <dbReference type="NCBI Taxonomy" id="1805970"/>
    <lineage>
        <taxon>Bacteria</taxon>
        <taxon>Thermotogati</taxon>
        <taxon>Deinococcota</taxon>
        <taxon>Deinococci</taxon>
        <taxon>Deinococcales</taxon>
        <taxon>Deinococcaceae</taxon>
        <taxon>Deinococcus</taxon>
    </lineage>
</organism>
<dbReference type="RefSeq" id="WP_380010674.1">
    <property type="nucleotide sequence ID" value="NZ_JBHLYR010000044.1"/>
</dbReference>
<accession>A0ABV6B1R0</accession>
<comment type="similarity">
    <text evidence="1">Belongs to the SCO1/2 family.</text>
</comment>
<dbReference type="Pfam" id="PF02630">
    <property type="entry name" value="SCO1-SenC"/>
    <property type="match status" value="1"/>
</dbReference>
<evidence type="ECO:0000256" key="1">
    <source>
        <dbReference type="ARBA" id="ARBA00010996"/>
    </source>
</evidence>
<comment type="caution">
    <text evidence="2">The sequence shown here is derived from an EMBL/GenBank/DDBJ whole genome shotgun (WGS) entry which is preliminary data.</text>
</comment>
<dbReference type="PANTHER" id="PTHR12151">
    <property type="entry name" value="ELECTRON TRANSPORT PROTIN SCO1/SENC FAMILY MEMBER"/>
    <property type="match status" value="1"/>
</dbReference>
<gene>
    <name evidence="2" type="ORF">ACFFLM_13075</name>
</gene>
<proteinExistence type="inferred from homology"/>
<dbReference type="SUPFAM" id="SSF52833">
    <property type="entry name" value="Thioredoxin-like"/>
    <property type="match status" value="1"/>
</dbReference>
<keyword evidence="3" id="KW-1185">Reference proteome</keyword>
<dbReference type="Proteomes" id="UP001589733">
    <property type="component" value="Unassembled WGS sequence"/>
</dbReference>
<dbReference type="PANTHER" id="PTHR12151:SF25">
    <property type="entry name" value="LINALOOL DEHYDRATASE_ISOMERASE DOMAIN-CONTAINING PROTEIN"/>
    <property type="match status" value="1"/>
</dbReference>
<protein>
    <submittedName>
        <fullName evidence="2">SCO family protein</fullName>
    </submittedName>
</protein>
<dbReference type="InterPro" id="IPR003782">
    <property type="entry name" value="SCO1/SenC"/>
</dbReference>
<evidence type="ECO:0000313" key="2">
    <source>
        <dbReference type="EMBL" id="MFB9992900.1"/>
    </source>
</evidence>
<dbReference type="InterPro" id="IPR036249">
    <property type="entry name" value="Thioredoxin-like_sf"/>
</dbReference>
<sequence>MKWLTVLLLALAAALGGLLFLRSGATAPLGGTGLDTPVALPRLELTDDAGRPTTLADSGGKLRLVFYGFVRCPDVCPATLATLKGAYEGLKPEQQAKLRVQLVSVDPEFDRPAVMREYLNKFNADFTGLTGSVDTIDAAAKAMFVTNIAPLPTPTHQDHADTPDSAVSASAAARLHGDQVSVVNARGQFVRVYSNLEVVDGTLKRDLPSLLREYGS</sequence>
<reference evidence="2 3" key="1">
    <citation type="submission" date="2024-09" db="EMBL/GenBank/DDBJ databases">
        <authorList>
            <person name="Sun Q."/>
            <person name="Mori K."/>
        </authorList>
    </citation>
    <scope>NUCLEOTIDE SEQUENCE [LARGE SCALE GENOMIC DNA]</scope>
    <source>
        <strain evidence="2 3">JCM 13503</strain>
    </source>
</reference>
<dbReference type="EMBL" id="JBHLYR010000044">
    <property type="protein sequence ID" value="MFB9992900.1"/>
    <property type="molecule type" value="Genomic_DNA"/>
</dbReference>
<name>A0ABV6B1R0_9DEIO</name>